<evidence type="ECO:0000313" key="4">
    <source>
        <dbReference type="Proteomes" id="UP000249396"/>
    </source>
</evidence>
<accession>A0A2W4REN2</accession>
<dbReference type="AlphaFoldDB" id="A0A2W4REN2"/>
<reference evidence="3 4" key="1">
    <citation type="journal article" date="2018" name="Aquat. Microb. Ecol.">
        <title>Gammaproteobacterial methanotrophs dominate.</title>
        <authorList>
            <person name="Rissanen A.J."/>
            <person name="Saarenheimo J."/>
            <person name="Tiirola M."/>
            <person name="Peura S."/>
            <person name="Aalto S.L."/>
            <person name="Karvinen A."/>
            <person name="Nykanen H."/>
        </authorList>
    </citation>
    <scope>NUCLEOTIDE SEQUENCE [LARGE SCALE GENOMIC DNA]</scope>
    <source>
        <strain evidence="3">AMbin10</strain>
    </source>
</reference>
<feature type="transmembrane region" description="Helical" evidence="1">
    <location>
        <begin position="156"/>
        <end position="176"/>
    </location>
</feature>
<keyword evidence="1" id="KW-0472">Membrane</keyword>
<keyword evidence="1" id="KW-0812">Transmembrane</keyword>
<sequence length="197" mass="21589">MRNLTFFKNIGLALGLFLAAMIPASSAWAHGGASVDTDQCRIFVGPHLVHFTAYQPQLTGSTEFCGDIPELGTTIMVFDYEGKALRNMTVEVEFTKEPEGTRIAYLPPATHSSGTFNTSYNFTEPGKYLAHVTLINEGQKIDAHVPFKIGSAKREIFSSTNIVIATILFASLYILYLSSAPFKSLIDGLFNRAKKAI</sequence>
<feature type="chain" id="PRO_5016121803" description="YtkA-like domain-containing protein" evidence="2">
    <location>
        <begin position="30"/>
        <end position="197"/>
    </location>
</feature>
<name>A0A2W4REN2_9GAMM</name>
<gene>
    <name evidence="3" type="ORF">DM484_13145</name>
</gene>
<protein>
    <recommendedName>
        <fullName evidence="5">YtkA-like domain-containing protein</fullName>
    </recommendedName>
</protein>
<evidence type="ECO:0000256" key="1">
    <source>
        <dbReference type="SAM" id="Phobius"/>
    </source>
</evidence>
<dbReference type="EMBL" id="QJPH01000321">
    <property type="protein sequence ID" value="PZN78318.1"/>
    <property type="molecule type" value="Genomic_DNA"/>
</dbReference>
<proteinExistence type="predicted"/>
<organism evidence="3 4">
    <name type="scientific">Candidatus Methylumidiphilus alinenensis</name>
    <dbReference type="NCBI Taxonomy" id="2202197"/>
    <lineage>
        <taxon>Bacteria</taxon>
        <taxon>Pseudomonadati</taxon>
        <taxon>Pseudomonadota</taxon>
        <taxon>Gammaproteobacteria</taxon>
        <taxon>Methylococcales</taxon>
        <taxon>Candidatus Methylumidiphilus</taxon>
    </lineage>
</organism>
<evidence type="ECO:0000313" key="3">
    <source>
        <dbReference type="EMBL" id="PZN78318.1"/>
    </source>
</evidence>
<keyword evidence="1" id="KW-1133">Transmembrane helix</keyword>
<evidence type="ECO:0008006" key="5">
    <source>
        <dbReference type="Google" id="ProtNLM"/>
    </source>
</evidence>
<evidence type="ECO:0000256" key="2">
    <source>
        <dbReference type="SAM" id="SignalP"/>
    </source>
</evidence>
<comment type="caution">
    <text evidence="3">The sequence shown here is derived from an EMBL/GenBank/DDBJ whole genome shotgun (WGS) entry which is preliminary data.</text>
</comment>
<keyword evidence="2" id="KW-0732">Signal</keyword>
<dbReference type="Proteomes" id="UP000249396">
    <property type="component" value="Unassembled WGS sequence"/>
</dbReference>
<feature type="signal peptide" evidence="2">
    <location>
        <begin position="1"/>
        <end position="29"/>
    </location>
</feature>